<evidence type="ECO:0000313" key="1">
    <source>
        <dbReference type="EMBL" id="THG30688.1"/>
    </source>
</evidence>
<name>A0A4S4FKL4_9MICO</name>
<accession>A0A4S4FKL4</accession>
<keyword evidence="3" id="KW-1185">Reference proteome</keyword>
<evidence type="ECO:0000313" key="3">
    <source>
        <dbReference type="Proteomes" id="UP000309133"/>
    </source>
</evidence>
<dbReference type="AlphaFoldDB" id="A0A4S4FKL4"/>
<dbReference type="EMBL" id="SSSM01000004">
    <property type="protein sequence ID" value="THG30688.1"/>
    <property type="molecule type" value="Genomic_DNA"/>
</dbReference>
<reference evidence="1 3" key="1">
    <citation type="submission" date="2019-04" db="EMBL/GenBank/DDBJ databases">
        <authorList>
            <person name="Jiang L."/>
        </authorList>
    </citation>
    <scope>NUCLEOTIDE SEQUENCE [LARGE SCALE GENOMIC DNA]</scope>
    <source>
        <strain evidence="1 3">YIM 131853</strain>
    </source>
</reference>
<organism evidence="1 3">
    <name type="scientific">Naasia lichenicola</name>
    <dbReference type="NCBI Taxonomy" id="2565933"/>
    <lineage>
        <taxon>Bacteria</taxon>
        <taxon>Bacillati</taxon>
        <taxon>Actinomycetota</taxon>
        <taxon>Actinomycetes</taxon>
        <taxon>Micrococcales</taxon>
        <taxon>Microbacteriaceae</taxon>
        <taxon>Naasia</taxon>
    </lineage>
</organism>
<comment type="caution">
    <text evidence="1">The sequence shown here is derived from an EMBL/GenBank/DDBJ whole genome shotgun (WGS) entry which is preliminary data.</text>
</comment>
<evidence type="ECO:0000313" key="2">
    <source>
        <dbReference type="EMBL" id="THG31925.1"/>
    </source>
</evidence>
<protein>
    <submittedName>
        <fullName evidence="1">Uncharacterized protein</fullName>
    </submittedName>
</protein>
<proteinExistence type="predicted"/>
<gene>
    <name evidence="2" type="ORF">E6C64_07735</name>
    <name evidence="1" type="ORF">E6C64_08590</name>
</gene>
<sequence>MTDPQLRLIVSGDMESDNVWGRDEAIDDILDGFEGMGDRAKRTETARLIYLFEWLEGVRPDFAKDLERQTRISRNLFRMCLLIDERLGFATKGGDGTA</sequence>
<dbReference type="RefSeq" id="WP_233255519.1">
    <property type="nucleotide sequence ID" value="NZ_SSSM01000003.1"/>
</dbReference>
<dbReference type="Proteomes" id="UP000309133">
    <property type="component" value="Unassembled WGS sequence"/>
</dbReference>
<dbReference type="EMBL" id="SSSM01000003">
    <property type="protein sequence ID" value="THG31925.1"/>
    <property type="molecule type" value="Genomic_DNA"/>
</dbReference>